<name>A0A9P4GEB7_9PLEO</name>
<comment type="caution">
    <text evidence="5">The sequence shown here is derived from an EMBL/GenBank/DDBJ whole genome shotgun (WGS) entry which is preliminary data.</text>
</comment>
<proteinExistence type="inferred from homology"/>
<evidence type="ECO:0000313" key="5">
    <source>
        <dbReference type="EMBL" id="KAF1843684.1"/>
    </source>
</evidence>
<evidence type="ECO:0000256" key="1">
    <source>
        <dbReference type="ARBA" id="ARBA00005725"/>
    </source>
</evidence>
<dbReference type="Pfam" id="PF05368">
    <property type="entry name" value="NmrA"/>
    <property type="match status" value="1"/>
</dbReference>
<keyword evidence="6" id="KW-1185">Reference proteome</keyword>
<keyword evidence="2" id="KW-0521">NADP</keyword>
<evidence type="ECO:0000256" key="2">
    <source>
        <dbReference type="ARBA" id="ARBA00022857"/>
    </source>
</evidence>
<evidence type="ECO:0000313" key="6">
    <source>
        <dbReference type="Proteomes" id="UP000800039"/>
    </source>
</evidence>
<dbReference type="Gene3D" id="3.90.25.10">
    <property type="entry name" value="UDP-galactose 4-epimerase, domain 1"/>
    <property type="match status" value="1"/>
</dbReference>
<dbReference type="EMBL" id="ML976617">
    <property type="protein sequence ID" value="KAF1843684.1"/>
    <property type="molecule type" value="Genomic_DNA"/>
</dbReference>
<feature type="non-terminal residue" evidence="5">
    <location>
        <position position="1"/>
    </location>
</feature>
<dbReference type="PANTHER" id="PTHR47706">
    <property type="entry name" value="NMRA-LIKE FAMILY PROTEIN"/>
    <property type="match status" value="1"/>
</dbReference>
<accession>A0A9P4GEB7</accession>
<dbReference type="PANTHER" id="PTHR47706:SF4">
    <property type="entry name" value="NMRA-LIKE DOMAIN-CONTAINING PROTEIN"/>
    <property type="match status" value="1"/>
</dbReference>
<gene>
    <name evidence="5" type="ORF">K460DRAFT_396931</name>
</gene>
<dbReference type="InterPro" id="IPR008030">
    <property type="entry name" value="NmrA-like"/>
</dbReference>
<feature type="domain" description="NmrA-like" evidence="4">
    <location>
        <begin position="4"/>
        <end position="245"/>
    </location>
</feature>
<dbReference type="Gene3D" id="3.40.50.720">
    <property type="entry name" value="NAD(P)-binding Rossmann-like Domain"/>
    <property type="match status" value="1"/>
</dbReference>
<comment type="similarity">
    <text evidence="1">Belongs to the NmrA-type oxidoreductase family. Isoflavone reductase subfamily.</text>
</comment>
<sequence>MVVVAIAGGFGDLGQQFSQAIKATGKHEIIVLKRKGGTSKDLPGFDVAGVDYSDIASLTTLLDERKVHTIVSALGVHWEDAANNQVNLIKAAAKSEHVKRFLPAEYTFDYAPTHDLKPFYCKEYTDANRKALALTDLEWTILYTSQFLDYFGLPNMPTTMNGIYLLLDIPNKVAVLPGDGTATINVVLTTDAAKFVAALLDLPKWDPVYNLVGDSMTLNEAVKTAERATGAKFKVTYDSLENLYNGSPILLPGNEEIFKNWQIERDSTIQFCAAISVGIAKGSADVSRQGTSLNKIFPDMKTVKAEEYIRLCFPNGV</sequence>
<dbReference type="SUPFAM" id="SSF51735">
    <property type="entry name" value="NAD(P)-binding Rossmann-fold domains"/>
    <property type="match status" value="1"/>
</dbReference>
<evidence type="ECO:0000256" key="3">
    <source>
        <dbReference type="ARBA" id="ARBA00023002"/>
    </source>
</evidence>
<dbReference type="RefSeq" id="XP_040786247.1">
    <property type="nucleotide sequence ID" value="XM_040936131.1"/>
</dbReference>
<keyword evidence="3" id="KW-0560">Oxidoreductase</keyword>
<dbReference type="AlphaFoldDB" id="A0A9P4GEB7"/>
<dbReference type="OrthoDB" id="419598at2759"/>
<evidence type="ECO:0000259" key="4">
    <source>
        <dbReference type="Pfam" id="PF05368"/>
    </source>
</evidence>
<dbReference type="GeneID" id="63853382"/>
<protein>
    <submittedName>
        <fullName evidence="5">NAD(P)-binding protein</fullName>
    </submittedName>
</protein>
<organism evidence="5 6">
    <name type="scientific">Cucurbitaria berberidis CBS 394.84</name>
    <dbReference type="NCBI Taxonomy" id="1168544"/>
    <lineage>
        <taxon>Eukaryota</taxon>
        <taxon>Fungi</taxon>
        <taxon>Dikarya</taxon>
        <taxon>Ascomycota</taxon>
        <taxon>Pezizomycotina</taxon>
        <taxon>Dothideomycetes</taxon>
        <taxon>Pleosporomycetidae</taxon>
        <taxon>Pleosporales</taxon>
        <taxon>Pleosporineae</taxon>
        <taxon>Cucurbitariaceae</taxon>
        <taxon>Cucurbitaria</taxon>
    </lineage>
</organism>
<reference evidence="5" key="1">
    <citation type="submission" date="2020-01" db="EMBL/GenBank/DDBJ databases">
        <authorList>
            <consortium name="DOE Joint Genome Institute"/>
            <person name="Haridas S."/>
            <person name="Albert R."/>
            <person name="Binder M."/>
            <person name="Bloem J."/>
            <person name="Labutti K."/>
            <person name="Salamov A."/>
            <person name="Andreopoulos B."/>
            <person name="Baker S.E."/>
            <person name="Barry K."/>
            <person name="Bills G."/>
            <person name="Bluhm B.H."/>
            <person name="Cannon C."/>
            <person name="Castanera R."/>
            <person name="Culley D.E."/>
            <person name="Daum C."/>
            <person name="Ezra D."/>
            <person name="Gonzalez J.B."/>
            <person name="Henrissat B."/>
            <person name="Kuo A."/>
            <person name="Liang C."/>
            <person name="Lipzen A."/>
            <person name="Lutzoni F."/>
            <person name="Magnuson J."/>
            <person name="Mondo S."/>
            <person name="Nolan M."/>
            <person name="Ohm R."/>
            <person name="Pangilinan J."/>
            <person name="Park H.-J."/>
            <person name="Ramirez L."/>
            <person name="Alfaro M."/>
            <person name="Sun H."/>
            <person name="Tritt A."/>
            <person name="Yoshinaga Y."/>
            <person name="Zwiers L.-H."/>
            <person name="Turgeon B.G."/>
            <person name="Goodwin S.B."/>
            <person name="Spatafora J.W."/>
            <person name="Crous P.W."/>
            <person name="Grigoriev I.V."/>
        </authorList>
    </citation>
    <scope>NUCLEOTIDE SEQUENCE</scope>
    <source>
        <strain evidence="5">CBS 394.84</strain>
    </source>
</reference>
<dbReference type="InterPro" id="IPR036291">
    <property type="entry name" value="NAD(P)-bd_dom_sf"/>
</dbReference>
<dbReference type="InterPro" id="IPR051609">
    <property type="entry name" value="NmrA/Isoflavone_reductase-like"/>
</dbReference>
<dbReference type="GO" id="GO:0016491">
    <property type="term" value="F:oxidoreductase activity"/>
    <property type="evidence" value="ECO:0007669"/>
    <property type="project" value="UniProtKB-KW"/>
</dbReference>
<dbReference type="Proteomes" id="UP000800039">
    <property type="component" value="Unassembled WGS sequence"/>
</dbReference>